<comment type="caution">
    <text evidence="8">The sequence shown here is derived from an EMBL/GenBank/DDBJ whole genome shotgun (WGS) entry which is preliminary data.</text>
</comment>
<feature type="compositionally biased region" description="Low complexity" evidence="4">
    <location>
        <begin position="1146"/>
        <end position="1156"/>
    </location>
</feature>
<comment type="similarity">
    <text evidence="1">Belongs to the glycosyltransferase 2 family.</text>
</comment>
<feature type="compositionally biased region" description="Pro residues" evidence="4">
    <location>
        <begin position="1131"/>
        <end position="1145"/>
    </location>
</feature>
<feature type="transmembrane region" description="Helical" evidence="5">
    <location>
        <begin position="862"/>
        <end position="881"/>
    </location>
</feature>
<keyword evidence="6" id="KW-0732">Signal</keyword>
<dbReference type="Proteomes" id="UP000245639">
    <property type="component" value="Unassembled WGS sequence"/>
</dbReference>
<feature type="region of interest" description="Disordered" evidence="4">
    <location>
        <begin position="1128"/>
        <end position="1279"/>
    </location>
</feature>
<keyword evidence="9" id="KW-1185">Reference proteome</keyword>
<dbReference type="GO" id="GO:0016757">
    <property type="term" value="F:glycosyltransferase activity"/>
    <property type="evidence" value="ECO:0007669"/>
    <property type="project" value="UniProtKB-KW"/>
</dbReference>
<name>A0A2U1F8L9_9PSEU</name>
<dbReference type="RefSeq" id="WP_207787263.1">
    <property type="nucleotide sequence ID" value="NZ_QEKW01000008.1"/>
</dbReference>
<dbReference type="Gene3D" id="3.90.550.10">
    <property type="entry name" value="Spore Coat Polysaccharide Biosynthesis Protein SpsA, Chain A"/>
    <property type="match status" value="1"/>
</dbReference>
<evidence type="ECO:0000256" key="6">
    <source>
        <dbReference type="SAM" id="SignalP"/>
    </source>
</evidence>
<feature type="region of interest" description="Disordered" evidence="4">
    <location>
        <begin position="27"/>
        <end position="48"/>
    </location>
</feature>
<dbReference type="SUPFAM" id="SSF53448">
    <property type="entry name" value="Nucleotide-diphospho-sugar transferases"/>
    <property type="match status" value="1"/>
</dbReference>
<evidence type="ECO:0000256" key="3">
    <source>
        <dbReference type="ARBA" id="ARBA00022679"/>
    </source>
</evidence>
<dbReference type="EMBL" id="QEKW01000008">
    <property type="protein sequence ID" value="PVZ08532.1"/>
    <property type="molecule type" value="Genomic_DNA"/>
</dbReference>
<feature type="transmembrane region" description="Helical" evidence="5">
    <location>
        <begin position="653"/>
        <end position="673"/>
    </location>
</feature>
<dbReference type="GO" id="GO:0016810">
    <property type="term" value="F:hydrolase activity, acting on carbon-nitrogen (but not peptide) bonds"/>
    <property type="evidence" value="ECO:0007669"/>
    <property type="project" value="InterPro"/>
</dbReference>
<dbReference type="Gene3D" id="3.20.20.370">
    <property type="entry name" value="Glycoside hydrolase/deacetylase"/>
    <property type="match status" value="1"/>
</dbReference>
<feature type="compositionally biased region" description="Low complexity" evidence="4">
    <location>
        <begin position="712"/>
        <end position="728"/>
    </location>
</feature>
<dbReference type="Pfam" id="PF01522">
    <property type="entry name" value="Polysacc_deac_1"/>
    <property type="match status" value="1"/>
</dbReference>
<dbReference type="PROSITE" id="PS51677">
    <property type="entry name" value="NODB"/>
    <property type="match status" value="1"/>
</dbReference>
<evidence type="ECO:0000256" key="5">
    <source>
        <dbReference type="SAM" id="Phobius"/>
    </source>
</evidence>
<feature type="transmembrane region" description="Helical" evidence="5">
    <location>
        <begin position="577"/>
        <end position="604"/>
    </location>
</feature>
<feature type="compositionally biased region" description="Basic and acidic residues" evidence="4">
    <location>
        <begin position="1270"/>
        <end position="1279"/>
    </location>
</feature>
<dbReference type="InterPro" id="IPR029044">
    <property type="entry name" value="Nucleotide-diphossugar_trans"/>
</dbReference>
<feature type="chain" id="PRO_5015464078" evidence="6">
    <location>
        <begin position="22"/>
        <end position="1279"/>
    </location>
</feature>
<sequence>MTAVAVAMVLTVLTVSGLVNASVGNDAHARPSEGHDAVPPAISAGGPVIDARTDPVRSARLPERTVALTFDDGPDPRWTPEILAVLARHRVPGTFFVVGSMVAQHPEVAQRIVAAGSELGVHTFTHPDLAGVSGWRREREIADTELAIAGATGVSTHLVRPPFSSTSDALDDPGYGTVVAAGRAGYVTVLTDVDGEDWQRPGVDAIVRNATPRDGAGATVLLHDAGGDRSQTVAALERLIPQLQAQGYRFATVSDAAGLGPYGRAAPPRDRLVGQGLLATVGVAQGVVVLMRVALIGVGALVILRLAVMLVVARRHARRRRDPAFSWGEPVTEPVSVVVPAFNEAENIEATVRSILANDHPLEVVVVDDGSTDGTADLLSDLALPRVRVVRQANAGKSAALNRGVAAAEHDIVVMIDGDTIFQPDTVAELVAPFADPAVGAVAGNVKIANRDRLIPRMQHLEYVVGFNVDRRVQDSWGSISTIPGAAGAFRREAVQEVGGLSSDTLAEDTDLTIALGRAGRRVVYADRALAWTEAPATAGQLWRQRFRWSYGTMQALWKHRRALRERGASGRMGRLGLAHIAVFHVALPLAAPLVDLLFVYGLLFGDPAVALLLWGSMLLLQTVAGLLAFRMDGEPVGPLWALPVQQLLYRQLMYVVLVQAVISALTGAGVRWQKLQRVGAVAEHLAAPAGDDGRSRPAGDRLPVPATTRGPAPDDAPAVPAATRAPRTGGGRERWLDLLRAVALLRVVTYHAFGGGWMSMVFPSMGVMFALGGSLMVQSLRRGSSGTALDVIGHRLRRLLPPLWLFGLIAVPVMLWRGWPAQDADGTVNSPLVWSELLYWVFPLVDPPGSDWGADAVIGLWYIRAYLWFVLLTPLMLWFFRRRPLVALAVPLVVVALDAVLGSPLGEWGAIGPVLVDGATFAACWMLGFAHREGTLRRLPVLLGTGAAAVLVAGGLAWAFTHPAGDDGVDLNDIPLAQALVSFGAVLLVLRVNPAMAWLERVPLLGRFVTVVNARAITIYLWHNVAIAAAVPIGDRLGWRSGGQYFLVALGLVVVAVLAVGWVEDLAAGRRLALLPDSRATRRPARPAPVGPRPPVIPTDVENGVTSALSQGSLRTQGLRARLGRAVGVAPPPPRQAPPTPSAPPADRVAAVVPPRRGPMPHIPVGPRRGRATPAPLPAPISPPSGVAMPVGVRTSGDGRYTPVPDGAAPVPAPPPPLPAPAPGPATPWPGRAPRPTAPRPTAPRPVPSADRAGHVPAPPQPSGHHHRTGDDEGPRAR</sequence>
<feature type="domain" description="NodB homology" evidence="7">
    <location>
        <begin position="64"/>
        <end position="251"/>
    </location>
</feature>
<reference evidence="8 9" key="1">
    <citation type="submission" date="2018-04" db="EMBL/GenBank/DDBJ databases">
        <title>Genomic Encyclopedia of Type Strains, Phase IV (KMG-IV): sequencing the most valuable type-strain genomes for metagenomic binning, comparative biology and taxonomic classification.</title>
        <authorList>
            <person name="Goeker M."/>
        </authorList>
    </citation>
    <scope>NUCLEOTIDE SEQUENCE [LARGE SCALE GENOMIC DNA]</scope>
    <source>
        <strain evidence="8 9">DSM 45771</strain>
    </source>
</reference>
<dbReference type="PRINTS" id="PR01217">
    <property type="entry name" value="PRICHEXTENSN"/>
</dbReference>
<evidence type="ECO:0000313" key="8">
    <source>
        <dbReference type="EMBL" id="PVZ08532.1"/>
    </source>
</evidence>
<evidence type="ECO:0000256" key="2">
    <source>
        <dbReference type="ARBA" id="ARBA00022676"/>
    </source>
</evidence>
<feature type="transmembrane region" description="Helical" evidence="5">
    <location>
        <begin position="1044"/>
        <end position="1064"/>
    </location>
</feature>
<feature type="transmembrane region" description="Helical" evidence="5">
    <location>
        <begin position="886"/>
        <end position="903"/>
    </location>
</feature>
<organism evidence="8 9">
    <name type="scientific">Actinomycetospora cinnamomea</name>
    <dbReference type="NCBI Taxonomy" id="663609"/>
    <lineage>
        <taxon>Bacteria</taxon>
        <taxon>Bacillati</taxon>
        <taxon>Actinomycetota</taxon>
        <taxon>Actinomycetes</taxon>
        <taxon>Pseudonocardiales</taxon>
        <taxon>Pseudonocardiaceae</taxon>
        <taxon>Actinomycetospora</taxon>
    </lineage>
</organism>
<dbReference type="Pfam" id="PF01757">
    <property type="entry name" value="Acyl_transf_3"/>
    <property type="match status" value="1"/>
</dbReference>
<dbReference type="Pfam" id="PF13641">
    <property type="entry name" value="Glyco_tranf_2_3"/>
    <property type="match status" value="1"/>
</dbReference>
<proteinExistence type="inferred from homology"/>
<feature type="transmembrane region" description="Helical" evidence="5">
    <location>
        <begin position="975"/>
        <end position="993"/>
    </location>
</feature>
<feature type="compositionally biased region" description="Pro residues" evidence="4">
    <location>
        <begin position="1212"/>
        <end position="1248"/>
    </location>
</feature>
<dbReference type="AlphaFoldDB" id="A0A2U1F8L9"/>
<accession>A0A2U1F8L9</accession>
<feature type="transmembrane region" description="Helical" evidence="5">
    <location>
        <begin position="610"/>
        <end position="632"/>
    </location>
</feature>
<dbReference type="GO" id="GO:0005975">
    <property type="term" value="P:carbohydrate metabolic process"/>
    <property type="evidence" value="ECO:0007669"/>
    <property type="project" value="InterPro"/>
</dbReference>
<dbReference type="GO" id="GO:0016747">
    <property type="term" value="F:acyltransferase activity, transferring groups other than amino-acyl groups"/>
    <property type="evidence" value="ECO:0007669"/>
    <property type="project" value="InterPro"/>
</dbReference>
<dbReference type="InterPro" id="IPR002509">
    <property type="entry name" value="NODB_dom"/>
</dbReference>
<feature type="region of interest" description="Disordered" evidence="4">
    <location>
        <begin position="689"/>
        <end position="731"/>
    </location>
</feature>
<evidence type="ECO:0000256" key="4">
    <source>
        <dbReference type="SAM" id="MobiDB-lite"/>
    </source>
</evidence>
<feature type="transmembrane region" description="Helical" evidence="5">
    <location>
        <begin position="1005"/>
        <end position="1024"/>
    </location>
</feature>
<dbReference type="PANTHER" id="PTHR43630:SF1">
    <property type="entry name" value="POLY-BETA-1,6-N-ACETYL-D-GLUCOSAMINE SYNTHASE"/>
    <property type="match status" value="1"/>
</dbReference>
<feature type="transmembrane region" description="Helical" evidence="5">
    <location>
        <begin position="758"/>
        <end position="779"/>
    </location>
</feature>
<dbReference type="PANTHER" id="PTHR43630">
    <property type="entry name" value="POLY-BETA-1,6-N-ACETYL-D-GLUCOSAMINE SYNTHASE"/>
    <property type="match status" value="1"/>
</dbReference>
<keyword evidence="5" id="KW-0812">Transmembrane</keyword>
<dbReference type="InterPro" id="IPR011330">
    <property type="entry name" value="Glyco_hydro/deAcase_b/a-brl"/>
</dbReference>
<evidence type="ECO:0000259" key="7">
    <source>
        <dbReference type="PROSITE" id="PS51677"/>
    </source>
</evidence>
<protein>
    <submittedName>
        <fullName evidence="8">Cellulose synthase/poly-beta-1,6-N-acetylglucosamine synthase-like glycosyltransferase</fullName>
    </submittedName>
</protein>
<keyword evidence="5" id="KW-1133">Transmembrane helix</keyword>
<feature type="region of interest" description="Disordered" evidence="4">
    <location>
        <begin position="1082"/>
        <end position="1104"/>
    </location>
</feature>
<keyword evidence="5" id="KW-0472">Membrane</keyword>
<evidence type="ECO:0000313" key="9">
    <source>
        <dbReference type="Proteomes" id="UP000245639"/>
    </source>
</evidence>
<gene>
    <name evidence="8" type="ORF">C8D89_108129</name>
</gene>
<dbReference type="InterPro" id="IPR002656">
    <property type="entry name" value="Acyl_transf_3_dom"/>
</dbReference>
<keyword evidence="2" id="KW-0328">Glycosyltransferase</keyword>
<feature type="transmembrane region" description="Helical" evidence="5">
    <location>
        <begin position="909"/>
        <end position="930"/>
    </location>
</feature>
<dbReference type="CDD" id="cd06423">
    <property type="entry name" value="CESA_like"/>
    <property type="match status" value="1"/>
</dbReference>
<evidence type="ECO:0000256" key="1">
    <source>
        <dbReference type="ARBA" id="ARBA00006739"/>
    </source>
</evidence>
<feature type="compositionally biased region" description="Basic and acidic residues" evidence="4">
    <location>
        <begin position="27"/>
        <end position="36"/>
    </location>
</feature>
<feature type="signal peptide" evidence="6">
    <location>
        <begin position="1"/>
        <end position="21"/>
    </location>
</feature>
<feature type="transmembrane region" description="Helical" evidence="5">
    <location>
        <begin position="942"/>
        <end position="963"/>
    </location>
</feature>
<feature type="transmembrane region" description="Helical" evidence="5">
    <location>
        <begin position="800"/>
        <end position="820"/>
    </location>
</feature>
<keyword evidence="3 8" id="KW-0808">Transferase</keyword>
<feature type="compositionally biased region" description="Pro residues" evidence="4">
    <location>
        <begin position="1087"/>
        <end position="1098"/>
    </location>
</feature>
<feature type="transmembrane region" description="Helical" evidence="5">
    <location>
        <begin position="289"/>
        <end position="313"/>
    </location>
</feature>
<dbReference type="SUPFAM" id="SSF88713">
    <property type="entry name" value="Glycoside hydrolase/deacetylase"/>
    <property type="match status" value="1"/>
</dbReference>